<dbReference type="PANTHER" id="PTHR12526">
    <property type="entry name" value="GLYCOSYLTRANSFERASE"/>
    <property type="match status" value="1"/>
</dbReference>
<proteinExistence type="predicted"/>
<dbReference type="PANTHER" id="PTHR12526:SF510">
    <property type="entry name" value="D-INOSITOL 3-PHOSPHATE GLYCOSYLTRANSFERASE"/>
    <property type="match status" value="1"/>
</dbReference>
<dbReference type="EMBL" id="JAFIRR010000257">
    <property type="protein sequence ID" value="MCO6419947.1"/>
    <property type="molecule type" value="Genomic_DNA"/>
</dbReference>
<dbReference type="SUPFAM" id="SSF53756">
    <property type="entry name" value="UDP-Glycosyltransferase/glycogen phosphorylase"/>
    <property type="match status" value="1"/>
</dbReference>
<feature type="domain" description="Glycosyltransferase subfamily 4-like N-terminal" evidence="3">
    <location>
        <begin position="22"/>
        <end position="215"/>
    </location>
</feature>
<dbReference type="InterPro" id="IPR028098">
    <property type="entry name" value="Glyco_trans_4-like_N"/>
</dbReference>
<evidence type="ECO:0000313" key="5">
    <source>
        <dbReference type="Proteomes" id="UP001523392"/>
    </source>
</evidence>
<protein>
    <submittedName>
        <fullName evidence="4">Glycosyltransferase</fullName>
        <ecNumber evidence="4">2.4.-.-</ecNumber>
    </submittedName>
</protein>
<organism evidence="4 5">
    <name type="scientific">Siccirubricoccus soli</name>
    <dbReference type="NCBI Taxonomy" id="2899147"/>
    <lineage>
        <taxon>Bacteria</taxon>
        <taxon>Pseudomonadati</taxon>
        <taxon>Pseudomonadota</taxon>
        <taxon>Alphaproteobacteria</taxon>
        <taxon>Acetobacterales</taxon>
        <taxon>Roseomonadaceae</taxon>
        <taxon>Siccirubricoccus</taxon>
    </lineage>
</organism>
<reference evidence="4 5" key="1">
    <citation type="submission" date="2021-12" db="EMBL/GenBank/DDBJ databases">
        <title>Siccirubricoccus leaddurans sp. nov., a high concentration Zn2+ tolerance bacterium.</title>
        <authorList>
            <person name="Cao Y."/>
        </authorList>
    </citation>
    <scope>NUCLEOTIDE SEQUENCE [LARGE SCALE GENOMIC DNA]</scope>
    <source>
        <strain evidence="4 5">KC 17139</strain>
    </source>
</reference>
<gene>
    <name evidence="4" type="ORF">JYK14_27850</name>
</gene>
<evidence type="ECO:0000256" key="1">
    <source>
        <dbReference type="ARBA" id="ARBA00022676"/>
    </source>
</evidence>
<dbReference type="Proteomes" id="UP001523392">
    <property type="component" value="Unassembled WGS sequence"/>
</dbReference>
<sequence length="419" mass="45012">MAEAAGPRLAVVTHAHPSISRGGSEIAAYTLYRGLLALGLPAIHVTVTPEENEARLELATPGEHVLLVPAGRQDAFYNAGTPGLAMDLAALLRREGVGRISFHHYLHLGLAGLRLAAALPGVTSLLTLHEYAAICLRDGQMVTRPQHALCYGASPSACATCFPEHDLSQFALRRDRFLNAFAGLGGFVAPSRFLAARYAEWGLDPRRITVIENGLPRLAAPLPPRHRGQGRWVFGYFGQLNPYKGIDTLLAAAELIAARRELAARLAIRLHGTIIGQPEGFREALEAAARRHPFLSFAGPYPNEAVRPLMGECDYVLVPSRWWENSPVVIQEAFAAGRPVICSDIGGMAEKVEDGVSGLHARVGDPAELVAAMERAMDPDLAARLSAGLPRPCDGEEMARRYLAAFAALSQPARLALAS</sequence>
<keyword evidence="1 4" id="KW-0328">Glycosyltransferase</keyword>
<dbReference type="Gene3D" id="3.40.50.2000">
    <property type="entry name" value="Glycogen Phosphorylase B"/>
    <property type="match status" value="2"/>
</dbReference>
<keyword evidence="2 4" id="KW-0808">Transferase</keyword>
<comment type="caution">
    <text evidence="4">The sequence shown here is derived from an EMBL/GenBank/DDBJ whole genome shotgun (WGS) entry which is preliminary data.</text>
</comment>
<keyword evidence="5" id="KW-1185">Reference proteome</keyword>
<dbReference type="Pfam" id="PF13439">
    <property type="entry name" value="Glyco_transf_4"/>
    <property type="match status" value="1"/>
</dbReference>
<dbReference type="Pfam" id="PF13692">
    <property type="entry name" value="Glyco_trans_1_4"/>
    <property type="match status" value="1"/>
</dbReference>
<dbReference type="RefSeq" id="WP_252956620.1">
    <property type="nucleotide sequence ID" value="NZ_JAFIRR010000257.1"/>
</dbReference>
<evidence type="ECO:0000313" key="4">
    <source>
        <dbReference type="EMBL" id="MCO6419947.1"/>
    </source>
</evidence>
<dbReference type="GO" id="GO:0016757">
    <property type="term" value="F:glycosyltransferase activity"/>
    <property type="evidence" value="ECO:0007669"/>
    <property type="project" value="UniProtKB-KW"/>
</dbReference>
<dbReference type="EC" id="2.4.-.-" evidence="4"/>
<evidence type="ECO:0000259" key="3">
    <source>
        <dbReference type="Pfam" id="PF13439"/>
    </source>
</evidence>
<accession>A0ABT1DDD6</accession>
<evidence type="ECO:0000256" key="2">
    <source>
        <dbReference type="ARBA" id="ARBA00022679"/>
    </source>
</evidence>
<name>A0ABT1DDD6_9PROT</name>